<organism evidence="13">
    <name type="scientific">Rhododendron williamsianum</name>
    <dbReference type="NCBI Taxonomy" id="262921"/>
    <lineage>
        <taxon>Eukaryota</taxon>
        <taxon>Viridiplantae</taxon>
        <taxon>Streptophyta</taxon>
        <taxon>Embryophyta</taxon>
        <taxon>Tracheophyta</taxon>
        <taxon>Spermatophyta</taxon>
        <taxon>Magnoliopsida</taxon>
        <taxon>eudicotyledons</taxon>
        <taxon>Gunneridae</taxon>
        <taxon>Pentapetalae</taxon>
        <taxon>asterids</taxon>
        <taxon>Ericales</taxon>
        <taxon>Ericaceae</taxon>
        <taxon>Ericoideae</taxon>
        <taxon>Rhodoreae</taxon>
        <taxon>Rhododendron</taxon>
    </lineage>
</organism>
<dbReference type="GO" id="GO:0006869">
    <property type="term" value="P:lipid transport"/>
    <property type="evidence" value="ECO:0007669"/>
    <property type="project" value="InterPro"/>
</dbReference>
<dbReference type="CDD" id="cd00010">
    <property type="entry name" value="AAI_LTSS"/>
    <property type="match status" value="1"/>
</dbReference>
<dbReference type="Pfam" id="PF14368">
    <property type="entry name" value="LTP_2"/>
    <property type="match status" value="1"/>
</dbReference>
<comment type="similarity">
    <text evidence="2">Belongs to the plant LTP family.</text>
</comment>
<dbReference type="InterPro" id="IPR016140">
    <property type="entry name" value="Bifunc_inhib/LTP/seed_store"/>
</dbReference>
<dbReference type="InterPro" id="IPR000528">
    <property type="entry name" value="Plant_nsLTP"/>
</dbReference>
<dbReference type="OrthoDB" id="785217at2759"/>
<dbReference type="InterPro" id="IPR053952">
    <property type="entry name" value="K_trans_C"/>
</dbReference>
<dbReference type="PANTHER" id="PTHR33044">
    <property type="entry name" value="BIFUNCTIONAL INHIBITOR/LIPID-TRANSFER PROTEIN/SEED STORAGE 2S ALBUMIN SUPERFAMILY PROTEIN-RELATED"/>
    <property type="match status" value="1"/>
</dbReference>
<evidence type="ECO:0000256" key="7">
    <source>
        <dbReference type="ARBA" id="ARBA00023121"/>
    </source>
</evidence>
<keyword evidence="8" id="KW-1015">Disulfide bond</keyword>
<comment type="caution">
    <text evidence="13">The sequence shown here is derived from an EMBL/GenBank/DDBJ whole genome shotgun (WGS) entry which is preliminary data.</text>
</comment>
<evidence type="ECO:0000256" key="6">
    <source>
        <dbReference type="ARBA" id="ARBA00022729"/>
    </source>
</evidence>
<feature type="domain" description="Bifunctional inhibitor/plant lipid transfer protein/seed storage helical" evidence="11">
    <location>
        <begin position="102"/>
        <end position="185"/>
    </location>
</feature>
<reference evidence="13" key="1">
    <citation type="journal article" date="2019" name="Genome Biol. Evol.">
        <title>The Rhododendron genome and chromosomal organization provide insight into shared whole-genome duplications across the heath family (Ericaceae).</title>
        <authorList>
            <person name="Soza V.L."/>
            <person name="Lindsley D."/>
            <person name="Waalkes A."/>
            <person name="Ramage E."/>
            <person name="Patwardhan R.P."/>
            <person name="Burton J.N."/>
            <person name="Adey A."/>
            <person name="Kumar A."/>
            <person name="Qiu R."/>
            <person name="Shendure J."/>
            <person name="Hall B."/>
        </authorList>
    </citation>
    <scope>NUCLEOTIDE SEQUENCE</scope>
    <source>
        <strain evidence="13">RSF 1966-606</strain>
    </source>
</reference>
<keyword evidence="5" id="KW-0336">GPI-anchor</keyword>
<evidence type="ECO:0000313" key="13">
    <source>
        <dbReference type="EMBL" id="KAE9446049.1"/>
    </source>
</evidence>
<dbReference type="GO" id="GO:0098552">
    <property type="term" value="C:side of membrane"/>
    <property type="evidence" value="ECO:0007669"/>
    <property type="project" value="UniProtKB-KW"/>
</dbReference>
<evidence type="ECO:0000256" key="1">
    <source>
        <dbReference type="ARBA" id="ARBA00004609"/>
    </source>
</evidence>
<proteinExistence type="inferred from homology"/>
<name>A0A6A4KT73_9ERIC</name>
<gene>
    <name evidence="13" type="ORF">C3L33_22070</name>
</gene>
<keyword evidence="5" id="KW-0472">Membrane</keyword>
<evidence type="ECO:0000256" key="9">
    <source>
        <dbReference type="ARBA" id="ARBA00023180"/>
    </source>
</evidence>
<dbReference type="InterPro" id="IPR036312">
    <property type="entry name" value="Bifun_inhib/LTP/seed_sf"/>
</dbReference>
<evidence type="ECO:0000256" key="4">
    <source>
        <dbReference type="ARBA" id="ARBA00022475"/>
    </source>
</evidence>
<keyword evidence="9" id="KW-0325">Glycoprotein</keyword>
<feature type="non-terminal residue" evidence="13">
    <location>
        <position position="1"/>
    </location>
</feature>
<evidence type="ECO:0000256" key="8">
    <source>
        <dbReference type="ARBA" id="ARBA00023157"/>
    </source>
</evidence>
<sequence>MDPSVREELMELIQAKEAGVAYIMGHSYVKARRSSSFLKKLVIDIGYSFLRKNCRGPSVALNIPHISLIEVGMTMRFNACRGIGLAVVLLAILIAEGRADDADMSLSSCLNQLVPCLNYLDSGTSRDPPSNCCNPLKWVIKSSPECLCDMISIKGSNAAEEAGINVTQAQELPGRCGQAVNPISCLKAAAMHRWLLYTDMPER</sequence>
<keyword evidence="3" id="KW-0813">Transport</keyword>
<dbReference type="SUPFAM" id="SSF47699">
    <property type="entry name" value="Bifunctional inhibitor/lipid-transfer protein/seed storage 2S albumin"/>
    <property type="match status" value="1"/>
</dbReference>
<evidence type="ECO:0000256" key="5">
    <source>
        <dbReference type="ARBA" id="ARBA00022622"/>
    </source>
</evidence>
<keyword evidence="7" id="KW-0446">Lipid-binding</keyword>
<evidence type="ECO:0000256" key="10">
    <source>
        <dbReference type="ARBA" id="ARBA00023288"/>
    </source>
</evidence>
<evidence type="ECO:0000259" key="12">
    <source>
        <dbReference type="Pfam" id="PF22776"/>
    </source>
</evidence>
<protein>
    <submittedName>
        <fullName evidence="13">Uncharacterized protein</fullName>
    </submittedName>
</protein>
<keyword evidence="6" id="KW-0732">Signal</keyword>
<dbReference type="AlphaFoldDB" id="A0A6A4KT73"/>
<dbReference type="InterPro" id="IPR043325">
    <property type="entry name" value="LTSS"/>
</dbReference>
<keyword evidence="4" id="KW-1003">Cell membrane</keyword>
<evidence type="ECO:0000256" key="2">
    <source>
        <dbReference type="ARBA" id="ARBA00009748"/>
    </source>
</evidence>
<evidence type="ECO:0000256" key="3">
    <source>
        <dbReference type="ARBA" id="ARBA00022448"/>
    </source>
</evidence>
<dbReference type="EMBL" id="QEFC01003985">
    <property type="protein sequence ID" value="KAE9446049.1"/>
    <property type="molecule type" value="Genomic_DNA"/>
</dbReference>
<dbReference type="Pfam" id="PF22776">
    <property type="entry name" value="K_trans_C"/>
    <property type="match status" value="1"/>
</dbReference>
<evidence type="ECO:0000259" key="11">
    <source>
        <dbReference type="Pfam" id="PF14368"/>
    </source>
</evidence>
<dbReference type="Gene3D" id="1.10.110.10">
    <property type="entry name" value="Plant lipid-transfer and hydrophobic proteins"/>
    <property type="match status" value="1"/>
</dbReference>
<dbReference type="GO" id="GO:0008289">
    <property type="term" value="F:lipid binding"/>
    <property type="evidence" value="ECO:0007669"/>
    <property type="project" value="UniProtKB-KW"/>
</dbReference>
<accession>A0A6A4KT73</accession>
<dbReference type="GO" id="GO:0005886">
    <property type="term" value="C:plasma membrane"/>
    <property type="evidence" value="ECO:0007669"/>
    <property type="project" value="UniProtKB-SubCell"/>
</dbReference>
<comment type="subcellular location">
    <subcellularLocation>
        <location evidence="1">Cell membrane</location>
        <topology evidence="1">Lipid-anchor</topology>
        <topology evidence="1">GPI-anchor</topology>
    </subcellularLocation>
</comment>
<keyword evidence="10" id="KW-0449">Lipoprotein</keyword>
<dbReference type="PRINTS" id="PR00382">
    <property type="entry name" value="LIPIDTRNSFER"/>
</dbReference>
<feature type="domain" description="K+ potassium transporter C-terminal" evidence="12">
    <location>
        <begin position="12"/>
        <end position="76"/>
    </location>
</feature>